<sequence>MTQHTIRRRCVAFLAIGAMAALAMPSTAQAAPQLADLGVKQSMSVKASNGESLEGKDLRAIQLATYTAASVDGNTIVGYDLTTNTALAPDITAAAKTAGATDANLTVNGKNDPMAWVVKNLTDSRSDLWSGKLRNFCNSLAKQTNFAKQEGTAVATASQDKTTMSTGNVLVPGIYAIVDRTPATTTPSSGTAVKTTASIMMMNGTAVNGISQLRTASGTTLTLGQVIYKVSSVEAPDKKVNVGSTWKDSASEAIGKDLTYRVTQKIPNWTGYDHYHLALNDKLGTGLDYVSLTSITVGGKALADTFYKENVNGKTISWLFGVNGDILASDASKAALPVGSTITVTYTARLNGNAVIGSPCNVNSIDLEYSHNPNAWQDHNNQPGNEVKVCTGEIALRKVDAKNQKLTGAKFTIAQGTNNKTPLKLVSLGKGNYRLATSSDTTTTTTFEAGETKIQGLKGEYTITETQAPQDYSPLMLPSAVVTVNVDDATMTWSIDVKSDPNNLIKKGDSHTVVVTNIRTITEIPLTGAAGLTMLFSIATLLFIGGIVMLRMCKSADDR</sequence>
<keyword evidence="1" id="KW-0812">Transmembrane</keyword>
<evidence type="ECO:0000313" key="6">
    <source>
        <dbReference type="Proteomes" id="UP001462554"/>
    </source>
</evidence>
<evidence type="ECO:0000256" key="2">
    <source>
        <dbReference type="SAM" id="SignalP"/>
    </source>
</evidence>
<protein>
    <submittedName>
        <fullName evidence="5">Isopeptide-forming domain-containing fimbrial protein</fullName>
    </submittedName>
</protein>
<evidence type="ECO:0000313" key="5">
    <source>
        <dbReference type="EMBL" id="MEQ2396765.1"/>
    </source>
</evidence>
<accession>A0ABV1C7Y4</accession>
<dbReference type="NCBIfam" id="TIGR04226">
    <property type="entry name" value="RrgB_K2N_iso_D2"/>
    <property type="match status" value="1"/>
</dbReference>
<feature type="chain" id="PRO_5045885676" evidence="2">
    <location>
        <begin position="31"/>
        <end position="559"/>
    </location>
</feature>
<evidence type="ECO:0000256" key="1">
    <source>
        <dbReference type="SAM" id="Phobius"/>
    </source>
</evidence>
<name>A0ABV1C7Y4_9BIFI</name>
<comment type="caution">
    <text evidence="5">The sequence shown here is derived from an EMBL/GenBank/DDBJ whole genome shotgun (WGS) entry which is preliminary data.</text>
</comment>
<evidence type="ECO:0000259" key="3">
    <source>
        <dbReference type="Pfam" id="PF16569"/>
    </source>
</evidence>
<keyword evidence="1" id="KW-0472">Membrane</keyword>
<dbReference type="EMBL" id="JBBMFR010000002">
    <property type="protein sequence ID" value="MEQ2396765.1"/>
    <property type="molecule type" value="Genomic_DNA"/>
</dbReference>
<dbReference type="RefSeq" id="WP_250778557.1">
    <property type="nucleotide sequence ID" value="NZ_JBBMFR010000002.1"/>
</dbReference>
<feature type="domain" description="Gram-positive pilin backbone subunit 2 Cna-B-like" evidence="3">
    <location>
        <begin position="254"/>
        <end position="373"/>
    </location>
</feature>
<dbReference type="Pfam" id="PF17802">
    <property type="entry name" value="SpaA"/>
    <property type="match status" value="1"/>
</dbReference>
<dbReference type="Gene3D" id="2.60.40.740">
    <property type="match status" value="1"/>
</dbReference>
<dbReference type="Proteomes" id="UP001462554">
    <property type="component" value="Unassembled WGS sequence"/>
</dbReference>
<feature type="signal peptide" evidence="2">
    <location>
        <begin position="1"/>
        <end position="30"/>
    </location>
</feature>
<proteinExistence type="predicted"/>
<keyword evidence="6" id="KW-1185">Reference proteome</keyword>
<keyword evidence="1" id="KW-1133">Transmembrane helix</keyword>
<dbReference type="InterPro" id="IPR041033">
    <property type="entry name" value="SpaA_PFL_dom_1"/>
</dbReference>
<feature type="domain" description="SpaA-like prealbumin fold" evidence="4">
    <location>
        <begin position="392"/>
        <end position="497"/>
    </location>
</feature>
<evidence type="ECO:0000259" key="4">
    <source>
        <dbReference type="Pfam" id="PF17802"/>
    </source>
</evidence>
<keyword evidence="2" id="KW-0732">Signal</keyword>
<dbReference type="Pfam" id="PF16569">
    <property type="entry name" value="GramPos_pilinBB"/>
    <property type="match status" value="1"/>
</dbReference>
<organism evidence="5 6">
    <name type="scientific">Bifidobacterium hominis</name>
    <dbReference type="NCBI Taxonomy" id="3133177"/>
    <lineage>
        <taxon>Bacteria</taxon>
        <taxon>Bacillati</taxon>
        <taxon>Actinomycetota</taxon>
        <taxon>Actinomycetes</taxon>
        <taxon>Bifidobacteriales</taxon>
        <taxon>Bifidobacteriaceae</taxon>
        <taxon>Bifidobacterium</taxon>
    </lineage>
</organism>
<dbReference type="InterPro" id="IPR013783">
    <property type="entry name" value="Ig-like_fold"/>
</dbReference>
<dbReference type="InterPro" id="IPR032334">
    <property type="entry name" value="GramPos_pilinBB"/>
</dbReference>
<feature type="transmembrane region" description="Helical" evidence="1">
    <location>
        <begin position="526"/>
        <end position="550"/>
    </location>
</feature>
<gene>
    <name evidence="5" type="ORF">WMO36_02580</name>
</gene>
<reference evidence="5 6" key="1">
    <citation type="submission" date="2024-03" db="EMBL/GenBank/DDBJ databases">
        <title>Human intestinal bacterial collection.</title>
        <authorList>
            <person name="Pauvert C."/>
            <person name="Hitch T.C.A."/>
            <person name="Clavel T."/>
        </authorList>
    </citation>
    <scope>NUCLEOTIDE SEQUENCE [LARGE SCALE GENOMIC DNA]</scope>
    <source>
        <strain evidence="5 6">CLA-AA-H311</strain>
    </source>
</reference>
<dbReference type="Gene3D" id="2.60.40.10">
    <property type="entry name" value="Immunoglobulins"/>
    <property type="match status" value="1"/>
</dbReference>
<dbReference type="InterPro" id="IPR026466">
    <property type="entry name" value="Fim_isopep_form_D2_dom"/>
</dbReference>